<dbReference type="AlphaFoldDB" id="A0A8J9W0U3"/>
<evidence type="ECO:0000256" key="6">
    <source>
        <dbReference type="ARBA" id="ARBA00023259"/>
    </source>
</evidence>
<feature type="domain" description="Prokineticin" evidence="8">
    <location>
        <begin position="34"/>
        <end position="132"/>
    </location>
</feature>
<dbReference type="PANTHER" id="PTHR18821:SF2">
    <property type="entry name" value="DICKKOPF-RELATED PROTEIN 3-LIKE"/>
    <property type="match status" value="1"/>
</dbReference>
<evidence type="ECO:0000259" key="8">
    <source>
        <dbReference type="Pfam" id="PF06607"/>
    </source>
</evidence>
<dbReference type="GO" id="GO:0005576">
    <property type="term" value="C:extracellular region"/>
    <property type="evidence" value="ECO:0007669"/>
    <property type="project" value="UniProtKB-SubCell"/>
</dbReference>
<keyword evidence="7" id="KW-0812">Transmembrane</keyword>
<dbReference type="PANTHER" id="PTHR18821">
    <property type="entry name" value="PROKINETICIN"/>
    <property type="match status" value="1"/>
</dbReference>
<evidence type="ECO:0000256" key="5">
    <source>
        <dbReference type="ARBA" id="ARBA00023157"/>
    </source>
</evidence>
<dbReference type="GO" id="GO:0090729">
    <property type="term" value="F:toxin activity"/>
    <property type="evidence" value="ECO:0007669"/>
    <property type="project" value="UniProtKB-KW"/>
</dbReference>
<feature type="transmembrane region" description="Helical" evidence="7">
    <location>
        <begin position="33"/>
        <end position="54"/>
    </location>
</feature>
<comment type="similarity">
    <text evidence="2">Belongs to the AVIT (prokineticin) family.</text>
</comment>
<dbReference type="Pfam" id="PF06607">
    <property type="entry name" value="Prokineticin"/>
    <property type="match status" value="1"/>
</dbReference>
<evidence type="ECO:0000256" key="2">
    <source>
        <dbReference type="ARBA" id="ARBA00006999"/>
    </source>
</evidence>
<keyword evidence="4" id="KW-0800">Toxin</keyword>
<keyword evidence="10" id="KW-1185">Reference proteome</keyword>
<evidence type="ECO:0000256" key="1">
    <source>
        <dbReference type="ARBA" id="ARBA00004613"/>
    </source>
</evidence>
<dbReference type="OrthoDB" id="9975752at2759"/>
<keyword evidence="6" id="KW-1213">G-protein coupled receptor impairing toxin</keyword>
<dbReference type="InterPro" id="IPR009523">
    <property type="entry name" value="Prokineticin"/>
</dbReference>
<protein>
    <submittedName>
        <fullName evidence="9">Hypp730 protein</fullName>
    </submittedName>
</protein>
<keyword evidence="7" id="KW-1133">Transmembrane helix</keyword>
<evidence type="ECO:0000256" key="3">
    <source>
        <dbReference type="ARBA" id="ARBA00022525"/>
    </source>
</evidence>
<keyword evidence="7" id="KW-0472">Membrane</keyword>
<dbReference type="InterPro" id="IPR023569">
    <property type="entry name" value="Prokineticin_domain"/>
</dbReference>
<comment type="subcellular location">
    <subcellularLocation>
        <location evidence="1">Secreted</location>
    </subcellularLocation>
</comment>
<name>A0A8J9W0U3_BRALA</name>
<reference evidence="9" key="1">
    <citation type="submission" date="2022-01" db="EMBL/GenBank/DDBJ databases">
        <authorList>
            <person name="Braso-Vives M."/>
        </authorList>
    </citation>
    <scope>NUCLEOTIDE SEQUENCE</scope>
</reference>
<evidence type="ECO:0000256" key="7">
    <source>
        <dbReference type="SAM" id="Phobius"/>
    </source>
</evidence>
<gene>
    <name evidence="9" type="primary">Hypp730</name>
    <name evidence="9" type="ORF">BLAG_LOCUS2173</name>
</gene>
<evidence type="ECO:0000313" key="10">
    <source>
        <dbReference type="Proteomes" id="UP000838412"/>
    </source>
</evidence>
<keyword evidence="5" id="KW-1015">Disulfide bond</keyword>
<keyword evidence="3" id="KW-0964">Secreted</keyword>
<dbReference type="EMBL" id="OV696686">
    <property type="protein sequence ID" value="CAH1233398.1"/>
    <property type="molecule type" value="Genomic_DNA"/>
</dbReference>
<evidence type="ECO:0000256" key="4">
    <source>
        <dbReference type="ARBA" id="ARBA00022656"/>
    </source>
</evidence>
<dbReference type="Gene3D" id="2.10.80.10">
    <property type="entry name" value="Lipase, subunit A"/>
    <property type="match status" value="1"/>
</dbReference>
<sequence>MHAVGRERLTEMEFISSAVPGVLRLMSERRRLAMMWSFCLLLFLPANTAIITGVCKADVDCRSHVGFGTCCAPWFGGFPVSVCKPRGKPGDPCSLLEGVMEDFSPEPNGSSRVFWLCPCQRNLRCLPSSNNQLLGKCG</sequence>
<accession>A0A8J9W0U3</accession>
<organism evidence="9 10">
    <name type="scientific">Branchiostoma lanceolatum</name>
    <name type="common">Common lancelet</name>
    <name type="synonym">Amphioxus lanceolatum</name>
    <dbReference type="NCBI Taxonomy" id="7740"/>
    <lineage>
        <taxon>Eukaryota</taxon>
        <taxon>Metazoa</taxon>
        <taxon>Chordata</taxon>
        <taxon>Cephalochordata</taxon>
        <taxon>Leptocardii</taxon>
        <taxon>Amphioxiformes</taxon>
        <taxon>Branchiostomatidae</taxon>
        <taxon>Branchiostoma</taxon>
    </lineage>
</organism>
<evidence type="ECO:0000313" key="9">
    <source>
        <dbReference type="EMBL" id="CAH1233398.1"/>
    </source>
</evidence>
<proteinExistence type="inferred from homology"/>
<dbReference type="Proteomes" id="UP000838412">
    <property type="component" value="Chromosome 1"/>
</dbReference>